<dbReference type="OrthoDB" id="70318at2157"/>
<reference evidence="2" key="1">
    <citation type="submission" date="2016-10" db="EMBL/GenBank/DDBJ databases">
        <authorList>
            <person name="Varghese N."/>
            <person name="Submissions S."/>
        </authorList>
    </citation>
    <scope>NUCLEOTIDE SEQUENCE [LARGE SCALE GENOMIC DNA]</scope>
    <source>
        <strain evidence="2">DSM 13078</strain>
    </source>
</reference>
<dbReference type="Pfam" id="PF24336">
    <property type="entry name" value="DUF7504"/>
    <property type="match status" value="1"/>
</dbReference>
<accession>A0A1I1G063</accession>
<sequence>MYDLVDVLPDTDLGPGTNILIAGPPLTGKREIAFDILRSGMSSGDGTIVVSTKDSADKVLEQLSLDTQESASDTAPVGVVDCVTKQRGIGAVENDPRIKYASSPVDMTGIGIKLSEFLQEFYENRGATQNRVLLHSISTLLMYSDLQTVFRFLHVFTGRVQSADALGLYVIDSTSHDDQTMNTLKQLFDGVIELEDGDGDEPDITTAGLSA</sequence>
<evidence type="ECO:0000313" key="1">
    <source>
        <dbReference type="EMBL" id="SFC05014.1"/>
    </source>
</evidence>
<dbReference type="InterPro" id="IPR055927">
    <property type="entry name" value="DUF7504"/>
</dbReference>
<dbReference type="SUPFAM" id="SSF52540">
    <property type="entry name" value="P-loop containing nucleoside triphosphate hydrolases"/>
    <property type="match status" value="1"/>
</dbReference>
<gene>
    <name evidence="1" type="ORF">SAMN05444422_10419</name>
</gene>
<dbReference type="Proteomes" id="UP000199161">
    <property type="component" value="Unassembled WGS sequence"/>
</dbReference>
<dbReference type="EMBL" id="FOKW01000004">
    <property type="protein sequence ID" value="SFC05014.1"/>
    <property type="molecule type" value="Genomic_DNA"/>
</dbReference>
<protein>
    <submittedName>
        <fullName evidence="1">RecA-superfamily ATPase, KaiC/GvpD/RAD55 family</fullName>
    </submittedName>
</protein>
<name>A0A1I1G063_NATHA</name>
<keyword evidence="2" id="KW-1185">Reference proteome</keyword>
<dbReference type="AlphaFoldDB" id="A0A1I1G063"/>
<evidence type="ECO:0000313" key="2">
    <source>
        <dbReference type="Proteomes" id="UP000199161"/>
    </source>
</evidence>
<dbReference type="Gene3D" id="3.40.50.300">
    <property type="entry name" value="P-loop containing nucleotide triphosphate hydrolases"/>
    <property type="match status" value="1"/>
</dbReference>
<organism evidence="1 2">
    <name type="scientific">Natronobacterium haloterrestre</name>
    <name type="common">Halobiforma haloterrestris</name>
    <dbReference type="NCBI Taxonomy" id="148448"/>
    <lineage>
        <taxon>Archaea</taxon>
        <taxon>Methanobacteriati</taxon>
        <taxon>Methanobacteriota</taxon>
        <taxon>Stenosarchaea group</taxon>
        <taxon>Halobacteria</taxon>
        <taxon>Halobacteriales</taxon>
        <taxon>Natrialbaceae</taxon>
        <taxon>Natronobacterium</taxon>
    </lineage>
</organism>
<dbReference type="InterPro" id="IPR027417">
    <property type="entry name" value="P-loop_NTPase"/>
</dbReference>
<proteinExistence type="predicted"/>
<dbReference type="RefSeq" id="WP_089787285.1">
    <property type="nucleotide sequence ID" value="NZ_FOKW01000004.1"/>
</dbReference>